<protein>
    <submittedName>
        <fullName evidence="8">MFS transporter</fullName>
    </submittedName>
</protein>
<feature type="domain" description="Major facilitator superfamily (MFS) profile" evidence="7">
    <location>
        <begin position="11"/>
        <end position="391"/>
    </location>
</feature>
<keyword evidence="2" id="KW-0813">Transport</keyword>
<sequence length="414" mass="45744">MEEEEHLFNKNFISVTVINFAVYLVYYLLIVIIAVIAQKQLHASLAEAGLASGIYIIGTLFARLIIGKKLEIIGRKNILRYGGIAYLITTAAYLYMPNLAILFAIRLLNGFCYGMVSTATNAIVTEYIPFSKRGEGINYYGLSTSLAAAFGPLIGLLLLTYTNFYTIIIISIILIVLSTLGSFILPVKEIEVNAEHLATMKSCKLNTFMERKVLFISFIGLLMGLAYSSVLSFLASYAEVIHLVQISSFFFLVYAGAVTLTRPMSGKMFDRFGEDSVMYPSYIFLTLGLFALSFTTVGWQLLGSGVLVGLGYGTFMSNGQAVVLKTLRTESHKIGLGLSTYFIGLDLGIGIGPYILGELKNFISFQEMYLVAGILPLVCAVLYKIYYNPSKVTKEIEQEIHHITENTQHGKMAK</sequence>
<evidence type="ECO:0000313" key="8">
    <source>
        <dbReference type="EMBL" id="NKZ24100.1"/>
    </source>
</evidence>
<feature type="transmembrane region" description="Helical" evidence="6">
    <location>
        <begin position="164"/>
        <end position="185"/>
    </location>
</feature>
<dbReference type="InterPro" id="IPR036259">
    <property type="entry name" value="MFS_trans_sf"/>
</dbReference>
<feature type="transmembrane region" description="Helical" evidence="6">
    <location>
        <begin position="368"/>
        <end position="386"/>
    </location>
</feature>
<dbReference type="InterPro" id="IPR052714">
    <property type="entry name" value="MFS_Exporter"/>
</dbReference>
<evidence type="ECO:0000313" key="9">
    <source>
        <dbReference type="Proteomes" id="UP000549765"/>
    </source>
</evidence>
<feature type="transmembrane region" description="Helical" evidence="6">
    <location>
        <begin position="305"/>
        <end position="324"/>
    </location>
</feature>
<evidence type="ECO:0000256" key="1">
    <source>
        <dbReference type="ARBA" id="ARBA00004651"/>
    </source>
</evidence>
<dbReference type="PROSITE" id="PS00216">
    <property type="entry name" value="SUGAR_TRANSPORT_1"/>
    <property type="match status" value="1"/>
</dbReference>
<evidence type="ECO:0000256" key="5">
    <source>
        <dbReference type="ARBA" id="ARBA00023136"/>
    </source>
</evidence>
<feature type="transmembrane region" description="Helical" evidence="6">
    <location>
        <begin position="336"/>
        <end position="356"/>
    </location>
</feature>
<evidence type="ECO:0000259" key="7">
    <source>
        <dbReference type="PROSITE" id="PS50850"/>
    </source>
</evidence>
<comment type="subcellular location">
    <subcellularLocation>
        <location evidence="1">Cell membrane</location>
        <topology evidence="1">Multi-pass membrane protein</topology>
    </subcellularLocation>
</comment>
<keyword evidence="3 6" id="KW-0812">Transmembrane</keyword>
<dbReference type="CDD" id="cd17489">
    <property type="entry name" value="MFS_YfcJ_like"/>
    <property type="match status" value="1"/>
</dbReference>
<feature type="transmembrane region" description="Helical" evidence="6">
    <location>
        <begin position="240"/>
        <end position="260"/>
    </location>
</feature>
<feature type="transmembrane region" description="Helical" evidence="6">
    <location>
        <begin position="281"/>
        <end position="299"/>
    </location>
</feature>
<dbReference type="Gene3D" id="1.20.1250.20">
    <property type="entry name" value="MFS general substrate transporter like domains"/>
    <property type="match status" value="2"/>
</dbReference>
<comment type="caution">
    <text evidence="8">The sequence shown here is derived from an EMBL/GenBank/DDBJ whole genome shotgun (WGS) entry which is preliminary data.</text>
</comment>
<dbReference type="AlphaFoldDB" id="A0A7X6N509"/>
<dbReference type="InterPro" id="IPR005829">
    <property type="entry name" value="Sugar_transporter_CS"/>
</dbReference>
<dbReference type="GO" id="GO:0005886">
    <property type="term" value="C:plasma membrane"/>
    <property type="evidence" value="ECO:0007669"/>
    <property type="project" value="UniProtKB-SubCell"/>
</dbReference>
<dbReference type="PROSITE" id="PS50850">
    <property type="entry name" value="MFS"/>
    <property type="match status" value="1"/>
</dbReference>
<keyword evidence="9" id="KW-1185">Reference proteome</keyword>
<organism evidence="8 9">
    <name type="scientific">Periweissella fabalis</name>
    <dbReference type="NCBI Taxonomy" id="1070421"/>
    <lineage>
        <taxon>Bacteria</taxon>
        <taxon>Bacillati</taxon>
        <taxon>Bacillota</taxon>
        <taxon>Bacilli</taxon>
        <taxon>Lactobacillales</taxon>
        <taxon>Lactobacillaceae</taxon>
        <taxon>Periweissella</taxon>
    </lineage>
</organism>
<feature type="transmembrane region" description="Helical" evidence="6">
    <location>
        <begin position="213"/>
        <end position="234"/>
    </location>
</feature>
<name>A0A7X6N509_9LACO</name>
<feature type="transmembrane region" description="Helical" evidence="6">
    <location>
        <begin position="12"/>
        <end position="36"/>
    </location>
</feature>
<dbReference type="PANTHER" id="PTHR23531:SF1">
    <property type="entry name" value="QUINOLENE RESISTANCE PROTEIN NORA"/>
    <property type="match status" value="1"/>
</dbReference>
<evidence type="ECO:0000256" key="2">
    <source>
        <dbReference type="ARBA" id="ARBA00022448"/>
    </source>
</evidence>
<dbReference type="InterPro" id="IPR011701">
    <property type="entry name" value="MFS"/>
</dbReference>
<feature type="transmembrane region" description="Helical" evidence="6">
    <location>
        <begin position="101"/>
        <end position="125"/>
    </location>
</feature>
<keyword evidence="5 6" id="KW-0472">Membrane</keyword>
<evidence type="ECO:0000256" key="6">
    <source>
        <dbReference type="SAM" id="Phobius"/>
    </source>
</evidence>
<dbReference type="SUPFAM" id="SSF103473">
    <property type="entry name" value="MFS general substrate transporter"/>
    <property type="match status" value="1"/>
</dbReference>
<dbReference type="PANTHER" id="PTHR23531">
    <property type="entry name" value="QUINOLENE RESISTANCE PROTEIN NORA"/>
    <property type="match status" value="1"/>
</dbReference>
<feature type="transmembrane region" description="Helical" evidence="6">
    <location>
        <begin position="78"/>
        <end position="95"/>
    </location>
</feature>
<feature type="transmembrane region" description="Helical" evidence="6">
    <location>
        <begin position="137"/>
        <end position="158"/>
    </location>
</feature>
<reference evidence="8 9" key="1">
    <citation type="submission" date="2020-04" db="EMBL/GenBank/DDBJ databases">
        <title>MicrobeNet Type strains.</title>
        <authorList>
            <person name="Nicholson A.C."/>
        </authorList>
    </citation>
    <scope>NUCLEOTIDE SEQUENCE [LARGE SCALE GENOMIC DNA]</scope>
    <source>
        <strain evidence="8 9">CCUG 61472</strain>
    </source>
</reference>
<gene>
    <name evidence="8" type="ORF">HF964_04660</name>
</gene>
<dbReference type="PROSITE" id="PS00217">
    <property type="entry name" value="SUGAR_TRANSPORT_2"/>
    <property type="match status" value="1"/>
</dbReference>
<feature type="transmembrane region" description="Helical" evidence="6">
    <location>
        <begin position="48"/>
        <end position="66"/>
    </location>
</feature>
<evidence type="ECO:0000256" key="3">
    <source>
        <dbReference type="ARBA" id="ARBA00022692"/>
    </source>
</evidence>
<dbReference type="GO" id="GO:0022857">
    <property type="term" value="F:transmembrane transporter activity"/>
    <property type="evidence" value="ECO:0007669"/>
    <property type="project" value="InterPro"/>
</dbReference>
<dbReference type="Pfam" id="PF07690">
    <property type="entry name" value="MFS_1"/>
    <property type="match status" value="1"/>
</dbReference>
<proteinExistence type="predicted"/>
<keyword evidence="4 6" id="KW-1133">Transmembrane helix</keyword>
<dbReference type="Proteomes" id="UP000549765">
    <property type="component" value="Unassembled WGS sequence"/>
</dbReference>
<evidence type="ECO:0000256" key="4">
    <source>
        <dbReference type="ARBA" id="ARBA00022989"/>
    </source>
</evidence>
<dbReference type="InterPro" id="IPR020846">
    <property type="entry name" value="MFS_dom"/>
</dbReference>
<accession>A0A7X6N509</accession>
<dbReference type="EMBL" id="JAAXPN010000003">
    <property type="protein sequence ID" value="NKZ24100.1"/>
    <property type="molecule type" value="Genomic_DNA"/>
</dbReference>